<reference evidence="18 19" key="1">
    <citation type="submission" date="2021-05" db="EMBL/GenBank/DDBJ databases">
        <title>Genome Assembly of Synthetic Allotetraploid Brassica napus Reveals Homoeologous Exchanges between Subgenomes.</title>
        <authorList>
            <person name="Davis J.T."/>
        </authorList>
    </citation>
    <scope>NUCLEOTIDE SEQUENCE [LARGE SCALE GENOMIC DNA]</scope>
    <source>
        <strain evidence="19">cv. Da-Ae</strain>
        <tissue evidence="18">Seedling</tissue>
    </source>
</reference>
<dbReference type="InterPro" id="IPR015943">
    <property type="entry name" value="WD40/YVTN_repeat-like_dom_sf"/>
</dbReference>
<keyword evidence="11" id="KW-0472">Membrane</keyword>
<evidence type="ECO:0008006" key="20">
    <source>
        <dbReference type="Google" id="ProtNLM"/>
    </source>
</evidence>
<gene>
    <name evidence="18" type="ORF">HID58_024409</name>
</gene>
<feature type="repeat" description="WD" evidence="14">
    <location>
        <begin position="1372"/>
        <end position="1413"/>
    </location>
</feature>
<dbReference type="InterPro" id="IPR001680">
    <property type="entry name" value="WD40_rpt"/>
</dbReference>
<dbReference type="Proteomes" id="UP000824890">
    <property type="component" value="Unassembled WGS sequence"/>
</dbReference>
<protein>
    <recommendedName>
        <fullName evidence="20">Coatomer subunit alpha</fullName>
    </recommendedName>
</protein>
<accession>A0ABQ8D4T3</accession>
<dbReference type="InterPro" id="IPR010714">
    <property type="entry name" value="Coatomer_asu_C"/>
</dbReference>
<evidence type="ECO:0000256" key="14">
    <source>
        <dbReference type="PROSITE-ProRule" id="PRU00221"/>
    </source>
</evidence>
<feature type="repeat" description="WD" evidence="14">
    <location>
        <begin position="1527"/>
        <end position="1568"/>
    </location>
</feature>
<dbReference type="PROSITE" id="PS50082">
    <property type="entry name" value="WD_REPEATS_2"/>
    <property type="match status" value="11"/>
</dbReference>
<sequence>MLTKFETKSNRVKGLTFHPKRPWILASLHSGVIQLWDYRMGTLIDRFDEHEGPVRGVHFHNSQPLFVSGGDDYKIKVWNHKTHRCLFTLLGHLDYIRTVQFHHENPWIVSASDDQTIRIWNWQSRTCISVLTGHNHYVMCASFHPKEDLVVSASLDQTVRVWDIGSLKKKTVSPADDLMRFTQMNSDLFGGVDAIVKYVLEGHDRGVNWASFHPTLPLIVSGADDRQVKLWRMNETKAWEVDTLRGHMNNVSSVMFHAKQDIIVSNSEDKSIRVWDATKRTGIQTFRREHDRFWILAVHPEINLLAAGHDNGMIVFKLERERPAFAVSGDSLFYAKDRFLRYYEYSTQKDAQVIPIRRPGTPSLNQSPRTLSYSPTENAVLICSDVDGGSYELYIIPKDSVGRSDVVQDAKRGTGGSAVFIARNRFAVLEKSTSQVLVKNLKNEVVKKSSLPIPTDAIFYAGTGNLLCRSEDKVVIFDLQQRLVLGELQTPFVRYVVWSNDMENVALLSKHTIIIASKKLVLQCTLHETIRVKSGAWDDNGVFIYTTLNHIKYCLPNGDSGIIRTLDVPIYITKVSGNTIFCLDRDGKNRAITINATEYIFKLALLRKRYDHVMSMIKNSQLCGQAMIAYLQQKGFPEVALHFVEDERVRFNLALESGNISVAVASATEINEKEQWYRLGVEALRQGNAGIVEFAYQQTKNFERLSFLYLITGKLDKLSKLMKIAEVKNNVMGQFHNALYLGDVKERVKILENAGHLPLAYITASVHGLTDTAERLATELGDNVPSLPEGKTPSLLMPPSPVMCGGDWPLLRVMKGIFEGGLESAARGGAVDEDEEDVGGDWGEGLDMVDVDGMENRDIEAILAEAEGAEEDNDEEGGWGELEGLDLPPELDTPKASANARSSVFVTPTQGMPVSHIWSQKSSLAAEQAAAGSFDTAMRLLNRQLGIKNFAPLKSMFIDLFSGSQSYLRAFSSSPVVPLAIERGWSESNSPNVRGPPALVYDFSQQEEKLKSGYKATTSGKLTEALRLFLSILHTIPLVVVESRSEVDEVKELVIIVKEYVLGLKMELKRRETKDDPVRQQELAAYFTHCNLQLPHLRLALFSAMGVCYKSKNLATAYNFAKRLLETNPVESQAKTARQIVQAAERNMTDTTELNYDFRNPFVICGSTYVPIYRGQKDVSCPYCTARFVPSQEGNICGVCDLAVIGADASGLICSPSQIKDSTRQSKAVANLQLKKMFKWLHIAMSNQEFVDAGMKRMDETDQAIEHSKQVVEQTLEVGTQTAANLKGQTKSNRVKGLTFHPKRPWILASLHSGVIQLWDYRMGTLIDRFDEHEGPVRGVHFHNSQPLFVSGGDDYKIKVWNHKTHRCLFTLLGHLDYIRTVQFHHENPWIVSASDDQTIRIWNWQSRTCISVLTGHNHYVMCASFHPKEDLVVSASLDQTVRVWDIASLKKKTVSPADDLMRFTQMNSDLFGGVDAIVKYVLEGHDRGVNWASFHPTLPLIVSGADDRQVKLWRMNETKAWEVDTLRGHMNNVSSVMFHAKQDIIVSNSEDKSIRVWDATKRTGIQTFRREHDRFWVLAVHPEINLLAAGHDNGMIVFKLERERPAFAVSGDSLFYAKDRFLRYYEYSTQKDAQVIPIRRPGTPSLNQSPRTLSYSPTENAVLICSDLDGGSYELYIIPKDSVGRSDVVQDAKRGTGGSAVFIARNRFAVLEKSTSQVLVKNLKNEVVKKSSLPIPTDAIFYAGTGNLLCRSEDKVVIFDLQQRLVLGELQTPFVRYVVWSNDMENVALLSKHTIIIASKKLVLQCTLHETIRVKSGAWDDNGVFIYTTLNHIKYCLPNGDSGIIRTLDVPIYITKVSGNTIFCLDRDGKNRAITINATEYIFKLALLRKRYDHVMSMIKNSQLCGQAMIAYLRQKGFPEVALHFVEDERVRFNLALESGNISVAVASATEINEKEQWYRLGVESLRQGNAGIVEFAYQQTKNFERLSFLYFITGKLDKLSKLMKIAEVKNNVMGQFHNALYLGDVKERVKILENAGHLPLAYITASVHGLTDTAERLATELGDNVPSLPEGKTPSLLMPPSPVMCGGDWPLLRVMKGIFEGGLESAARGGAVDEDEEDVGGDWGEGLDMVDVDGMENRDIEAILAEAEGAEEDNDEEGGWGELEGLDLPPELDTPKASANARSSVFVTPTQGMPVSHIWSQKSSLAAEQAAAGSFDTAMRLLNRQLGIKNFAPLKSMFIDLFSSSQSYLRAFSSSPVVPLAIERGWSESNSPNVRGPPALLYGFSQQEEKLKSGYKATTSGKDEKLTEALRLFLSILHTIPLVVVESRSEVDEVKKLVSIAKEYVLGLKMELKRRQKKDDPVRQQELAAYFTHCNLQLPHLRLALLNAMTVCYKAKNLATAYNFAKRLLETNPLESHARAARQIVQAAERNMTDTTELNYDFRNPFVICGSTYVPIYRGQKDVSCPYCTASHWRRRIWFDMLAVSGPVIN</sequence>
<dbReference type="InterPro" id="IPR006692">
    <property type="entry name" value="Beta-prop_COPA/B_2nd"/>
</dbReference>
<evidence type="ECO:0000256" key="12">
    <source>
        <dbReference type="ARBA" id="ARBA00023329"/>
    </source>
</evidence>
<keyword evidence="4" id="KW-0813">Transport</keyword>
<keyword evidence="19" id="KW-1185">Reference proteome</keyword>
<evidence type="ECO:0000256" key="9">
    <source>
        <dbReference type="ARBA" id="ARBA00022927"/>
    </source>
</evidence>
<feature type="repeat" description="WD" evidence="14">
    <location>
        <begin position="200"/>
        <end position="241"/>
    </location>
</feature>
<dbReference type="PANTHER" id="PTHR19876:SF29">
    <property type="entry name" value="COATOMER SUBUNIT ALPHA-2"/>
    <property type="match status" value="1"/>
</dbReference>
<evidence type="ECO:0000256" key="10">
    <source>
        <dbReference type="ARBA" id="ARBA00023034"/>
    </source>
</evidence>
<dbReference type="InterPro" id="IPR011048">
    <property type="entry name" value="Haem_d1_sf"/>
</dbReference>
<dbReference type="InterPro" id="IPR050844">
    <property type="entry name" value="Coatomer_complex_subunit"/>
</dbReference>
<dbReference type="PANTHER" id="PTHR19876">
    <property type="entry name" value="COATOMER"/>
    <property type="match status" value="1"/>
</dbReference>
<dbReference type="InterPro" id="IPR047312">
    <property type="entry name" value="Coatomer_alpha_WD-assoc_reg"/>
</dbReference>
<dbReference type="PROSITE" id="PS00678">
    <property type="entry name" value="WD_REPEATS_1"/>
    <property type="match status" value="2"/>
</dbReference>
<dbReference type="InterPro" id="IPR036322">
    <property type="entry name" value="WD40_repeat_dom_sf"/>
</dbReference>
<dbReference type="SUPFAM" id="SSF50978">
    <property type="entry name" value="WD40 repeat-like"/>
    <property type="match status" value="2"/>
</dbReference>
<keyword evidence="6 14" id="KW-0853">WD repeat</keyword>
<comment type="subcellular location">
    <subcellularLocation>
        <location evidence="2">Cytoplasmic vesicle</location>
        <location evidence="2">COPI-coated vesicle membrane</location>
        <topology evidence="2">Peripheral membrane protein</topology>
        <orientation evidence="2">Cytoplasmic side</orientation>
    </subcellularLocation>
    <subcellularLocation>
        <location evidence="1">Golgi apparatus membrane</location>
        <topology evidence="1">Peripheral membrane protein</topology>
        <orientation evidence="1">Cytoplasmic side</orientation>
    </subcellularLocation>
</comment>
<feature type="repeat" description="WD" evidence="14">
    <location>
        <begin position="244"/>
        <end position="285"/>
    </location>
</feature>
<evidence type="ECO:0000256" key="6">
    <source>
        <dbReference type="ARBA" id="ARBA00022574"/>
    </source>
</evidence>
<evidence type="ECO:0000259" key="15">
    <source>
        <dbReference type="Pfam" id="PF04053"/>
    </source>
</evidence>
<feature type="domain" description="Coatomer alpha subunit C-terminal" evidence="16">
    <location>
        <begin position="815"/>
        <end position="1219"/>
    </location>
</feature>
<feature type="repeat" description="WD" evidence="14">
    <location>
        <begin position="1483"/>
        <end position="1524"/>
    </location>
</feature>
<evidence type="ECO:0000256" key="1">
    <source>
        <dbReference type="ARBA" id="ARBA00004255"/>
    </source>
</evidence>
<keyword evidence="7" id="KW-0677">Repeat</keyword>
<organism evidence="18 19">
    <name type="scientific">Brassica napus</name>
    <name type="common">Rape</name>
    <dbReference type="NCBI Taxonomy" id="3708"/>
    <lineage>
        <taxon>Eukaryota</taxon>
        <taxon>Viridiplantae</taxon>
        <taxon>Streptophyta</taxon>
        <taxon>Embryophyta</taxon>
        <taxon>Tracheophyta</taxon>
        <taxon>Spermatophyta</taxon>
        <taxon>Magnoliopsida</taxon>
        <taxon>eudicotyledons</taxon>
        <taxon>Gunneridae</taxon>
        <taxon>Pentapetalae</taxon>
        <taxon>rosids</taxon>
        <taxon>malvids</taxon>
        <taxon>Brassicales</taxon>
        <taxon>Brassicaceae</taxon>
        <taxon>Brassiceae</taxon>
        <taxon>Brassica</taxon>
    </lineage>
</organism>
<feature type="domain" description="COPA/B TPR" evidence="17">
    <location>
        <begin position="1893"/>
        <end position="2050"/>
    </location>
</feature>
<evidence type="ECO:0000313" key="19">
    <source>
        <dbReference type="Proteomes" id="UP000824890"/>
    </source>
</evidence>
<evidence type="ECO:0000256" key="7">
    <source>
        <dbReference type="ARBA" id="ARBA00022737"/>
    </source>
</evidence>
<dbReference type="CDD" id="cd00200">
    <property type="entry name" value="WD40"/>
    <property type="match status" value="2"/>
</dbReference>
<evidence type="ECO:0000259" key="17">
    <source>
        <dbReference type="Pfam" id="PF23953"/>
    </source>
</evidence>
<feature type="repeat" description="WD" evidence="14">
    <location>
        <begin position="131"/>
        <end position="172"/>
    </location>
</feature>
<feature type="repeat" description="WD" evidence="14">
    <location>
        <begin position="47"/>
        <end position="88"/>
    </location>
</feature>
<feature type="repeat" description="WD" evidence="14">
    <location>
        <begin position="89"/>
        <end position="130"/>
    </location>
</feature>
<dbReference type="EMBL" id="JAGKQM010000006">
    <property type="protein sequence ID" value="KAH0924391.1"/>
    <property type="molecule type" value="Genomic_DNA"/>
</dbReference>
<feature type="domain" description="COPA/B TPR" evidence="17">
    <location>
        <begin position="610"/>
        <end position="767"/>
    </location>
</feature>
<keyword evidence="12" id="KW-0968">Cytoplasmic vesicle</keyword>
<feature type="repeat" description="WD" evidence="14">
    <location>
        <begin position="1330"/>
        <end position="1371"/>
    </location>
</feature>
<dbReference type="SUPFAM" id="SSF51004">
    <property type="entry name" value="C-terminal (heme d1) domain of cytochrome cd1-nitrite reductase"/>
    <property type="match status" value="2"/>
</dbReference>
<feature type="domain" description="COPA/B second beta-propeller" evidence="15">
    <location>
        <begin position="340"/>
        <end position="584"/>
    </location>
</feature>
<dbReference type="Gene3D" id="2.130.10.10">
    <property type="entry name" value="YVTN repeat-like/Quinoprotein amine dehydrogenase"/>
    <property type="match status" value="2"/>
</dbReference>
<feature type="domain" description="Coatomer alpha subunit C-terminal" evidence="16">
    <location>
        <begin position="2098"/>
        <end position="2474"/>
    </location>
</feature>
<keyword evidence="10" id="KW-0333">Golgi apparatus</keyword>
<comment type="caution">
    <text evidence="18">The sequence shown here is derived from an EMBL/GenBank/DDBJ whole genome shotgun (WGS) entry which is preliminary data.</text>
</comment>
<dbReference type="Gene3D" id="1.25.40.470">
    <property type="match status" value="2"/>
</dbReference>
<evidence type="ECO:0000256" key="5">
    <source>
        <dbReference type="ARBA" id="ARBA00022490"/>
    </source>
</evidence>
<evidence type="ECO:0000256" key="8">
    <source>
        <dbReference type="ARBA" id="ARBA00022892"/>
    </source>
</evidence>
<feature type="repeat" description="WD" evidence="14">
    <location>
        <begin position="5"/>
        <end position="46"/>
    </location>
</feature>
<evidence type="ECO:0000313" key="18">
    <source>
        <dbReference type="EMBL" id="KAH0924391.1"/>
    </source>
</evidence>
<dbReference type="Pfam" id="PF06957">
    <property type="entry name" value="COPI_C"/>
    <property type="match status" value="2"/>
</dbReference>
<keyword evidence="5" id="KW-0963">Cytoplasm</keyword>
<comment type="function">
    <text evidence="13">The coatomer is a cytosolic protein complex that binds to dilysine motifs and reversibly associates with Golgi non-clathrin-coated vesicles, which further mediate biosynthetic protein transport from the ER, via the Golgi up to the trans Golgi network. Coatomer complex is required for budding from Golgi membranes, and is essential for the retrograde Golgi-to-ER transport of dilysine-tagged proteins.</text>
</comment>
<dbReference type="SMART" id="SM00320">
    <property type="entry name" value="WD40"/>
    <property type="match status" value="14"/>
</dbReference>
<dbReference type="PRINTS" id="PR00320">
    <property type="entry name" value="GPROTEINBRPT"/>
</dbReference>
<name>A0ABQ8D4T3_BRANA</name>
<keyword evidence="8" id="KW-0931">ER-Golgi transport</keyword>
<evidence type="ECO:0000259" key="16">
    <source>
        <dbReference type="Pfam" id="PF06957"/>
    </source>
</evidence>
<evidence type="ECO:0000256" key="2">
    <source>
        <dbReference type="ARBA" id="ARBA00004347"/>
    </source>
</evidence>
<proteinExistence type="predicted"/>
<dbReference type="Pfam" id="PF23953">
    <property type="entry name" value="TPR_COPA_B"/>
    <property type="match status" value="2"/>
</dbReference>
<dbReference type="Pfam" id="PF00400">
    <property type="entry name" value="WD40"/>
    <property type="match status" value="11"/>
</dbReference>
<evidence type="ECO:0000256" key="3">
    <source>
        <dbReference type="ARBA" id="ARBA00011775"/>
    </source>
</evidence>
<keyword evidence="9" id="KW-0653">Protein transport</keyword>
<comment type="subunit">
    <text evidence="3">Oligomeric complex that consists of at least the alpha, beta, beta', gamma, delta, epsilon and zeta subunits.</text>
</comment>
<evidence type="ECO:0000256" key="11">
    <source>
        <dbReference type="ARBA" id="ARBA00023136"/>
    </source>
</evidence>
<dbReference type="Pfam" id="PF04053">
    <property type="entry name" value="B-prop_COPA_B_2nd"/>
    <property type="match status" value="2"/>
</dbReference>
<dbReference type="InterPro" id="IPR020472">
    <property type="entry name" value="WD40_PAC1"/>
</dbReference>
<dbReference type="PROSITE" id="PS50294">
    <property type="entry name" value="WD_REPEATS_REGION"/>
    <property type="match status" value="10"/>
</dbReference>
<feature type="domain" description="COPA/B second beta-propeller" evidence="15">
    <location>
        <begin position="1623"/>
        <end position="1867"/>
    </location>
</feature>
<dbReference type="InterPro" id="IPR019775">
    <property type="entry name" value="WD40_repeat_CS"/>
</dbReference>
<feature type="repeat" description="WD" evidence="14">
    <location>
        <begin position="1414"/>
        <end position="1455"/>
    </location>
</feature>
<dbReference type="InterPro" id="IPR056176">
    <property type="entry name" value="TPR_COPA_B"/>
</dbReference>
<evidence type="ECO:0000256" key="13">
    <source>
        <dbReference type="ARBA" id="ARBA00025536"/>
    </source>
</evidence>
<evidence type="ECO:0000256" key="4">
    <source>
        <dbReference type="ARBA" id="ARBA00022448"/>
    </source>
</evidence>
<dbReference type="CDD" id="cd22948">
    <property type="entry name" value="Coatomer_WDAD_alpha"/>
    <property type="match status" value="2"/>
</dbReference>